<name>A0A8J5CR65_CHIOP</name>
<dbReference type="EMBL" id="JACEEZ010001064">
    <property type="protein sequence ID" value="KAG0729528.1"/>
    <property type="molecule type" value="Genomic_DNA"/>
</dbReference>
<dbReference type="Pfam" id="PF05773">
    <property type="entry name" value="RWD"/>
    <property type="match status" value="1"/>
</dbReference>
<feature type="domain" description="RWD" evidence="2">
    <location>
        <begin position="86"/>
        <end position="113"/>
    </location>
</feature>
<proteinExistence type="predicted"/>
<feature type="region of interest" description="Disordered" evidence="1">
    <location>
        <begin position="1"/>
        <end position="30"/>
    </location>
</feature>
<evidence type="ECO:0000259" key="2">
    <source>
        <dbReference type="Pfam" id="PF05773"/>
    </source>
</evidence>
<dbReference type="Gene3D" id="3.10.110.10">
    <property type="entry name" value="Ubiquitin Conjugating Enzyme"/>
    <property type="match status" value="1"/>
</dbReference>
<feature type="region of interest" description="Disordered" evidence="1">
    <location>
        <begin position="114"/>
        <end position="134"/>
    </location>
</feature>
<keyword evidence="4" id="KW-1185">Reference proteome</keyword>
<dbReference type="Proteomes" id="UP000770661">
    <property type="component" value="Unassembled WGS sequence"/>
</dbReference>
<sequence>MPTLAAIKLPRPPPPLHLTPVSPTQTEQDKHHLRSLLTPLRPSVNQLVSPNDSPTRLRYKIKRGVQLPRCRCRLSGASTTMTDYREEQNNEIEALESIYPEEFETGSVEWCRCSEGQSGSAPKSSEVPSGDENSSLWQEVLVWSFVGEL</sequence>
<protein>
    <recommendedName>
        <fullName evidence="2">RWD domain-containing protein</fullName>
    </recommendedName>
</protein>
<reference evidence="3" key="1">
    <citation type="submission" date="2020-07" db="EMBL/GenBank/DDBJ databases">
        <title>The High-quality genome of the commercially important snow crab, Chionoecetes opilio.</title>
        <authorList>
            <person name="Jeong J.-H."/>
            <person name="Ryu S."/>
        </authorList>
    </citation>
    <scope>NUCLEOTIDE SEQUENCE</scope>
    <source>
        <strain evidence="3">MADBK_172401_WGS</strain>
        <tissue evidence="3">Digestive gland</tissue>
    </source>
</reference>
<evidence type="ECO:0000256" key="1">
    <source>
        <dbReference type="SAM" id="MobiDB-lite"/>
    </source>
</evidence>
<dbReference type="AlphaFoldDB" id="A0A8J5CR65"/>
<dbReference type="OrthoDB" id="277175at2759"/>
<comment type="caution">
    <text evidence="3">The sequence shown here is derived from an EMBL/GenBank/DDBJ whole genome shotgun (WGS) entry which is preliminary data.</text>
</comment>
<dbReference type="InterPro" id="IPR016135">
    <property type="entry name" value="UBQ-conjugating_enzyme/RWD"/>
</dbReference>
<gene>
    <name evidence="3" type="ORF">GWK47_030119</name>
</gene>
<feature type="compositionally biased region" description="Polar residues" evidence="1">
    <location>
        <begin position="115"/>
        <end position="134"/>
    </location>
</feature>
<evidence type="ECO:0000313" key="4">
    <source>
        <dbReference type="Proteomes" id="UP000770661"/>
    </source>
</evidence>
<accession>A0A8J5CR65</accession>
<organism evidence="3 4">
    <name type="scientific">Chionoecetes opilio</name>
    <name type="common">Atlantic snow crab</name>
    <name type="synonym">Cancer opilio</name>
    <dbReference type="NCBI Taxonomy" id="41210"/>
    <lineage>
        <taxon>Eukaryota</taxon>
        <taxon>Metazoa</taxon>
        <taxon>Ecdysozoa</taxon>
        <taxon>Arthropoda</taxon>
        <taxon>Crustacea</taxon>
        <taxon>Multicrustacea</taxon>
        <taxon>Malacostraca</taxon>
        <taxon>Eumalacostraca</taxon>
        <taxon>Eucarida</taxon>
        <taxon>Decapoda</taxon>
        <taxon>Pleocyemata</taxon>
        <taxon>Brachyura</taxon>
        <taxon>Eubrachyura</taxon>
        <taxon>Majoidea</taxon>
        <taxon>Majidae</taxon>
        <taxon>Chionoecetes</taxon>
    </lineage>
</organism>
<dbReference type="SUPFAM" id="SSF54495">
    <property type="entry name" value="UBC-like"/>
    <property type="match status" value="1"/>
</dbReference>
<evidence type="ECO:0000313" key="3">
    <source>
        <dbReference type="EMBL" id="KAG0729528.1"/>
    </source>
</evidence>
<dbReference type="InterPro" id="IPR006575">
    <property type="entry name" value="RWD_dom"/>
</dbReference>